<dbReference type="Proteomes" id="UP000318080">
    <property type="component" value="Unassembled WGS sequence"/>
</dbReference>
<dbReference type="Pfam" id="PF13489">
    <property type="entry name" value="Methyltransf_23"/>
    <property type="match status" value="1"/>
</dbReference>
<accession>A0A540R521</accession>
<evidence type="ECO:0000313" key="1">
    <source>
        <dbReference type="EMBL" id="TQE42747.1"/>
    </source>
</evidence>
<organism evidence="1 2">
    <name type="scientific">Corynebacterium phoceense</name>
    <dbReference type="NCBI Taxonomy" id="1686286"/>
    <lineage>
        <taxon>Bacteria</taxon>
        <taxon>Bacillati</taxon>
        <taxon>Actinomycetota</taxon>
        <taxon>Actinomycetes</taxon>
        <taxon>Mycobacteriales</taxon>
        <taxon>Corynebacteriaceae</taxon>
        <taxon>Corynebacterium</taxon>
    </lineage>
</organism>
<evidence type="ECO:0000313" key="2">
    <source>
        <dbReference type="Proteomes" id="UP000318080"/>
    </source>
</evidence>
<dbReference type="STRING" id="1686286.GCA_900092335_01609"/>
<keyword evidence="1" id="KW-0808">Transferase</keyword>
<proteinExistence type="predicted"/>
<comment type="caution">
    <text evidence="1">The sequence shown here is derived from an EMBL/GenBank/DDBJ whole genome shotgun (WGS) entry which is preliminary data.</text>
</comment>
<dbReference type="Gene3D" id="3.40.50.150">
    <property type="entry name" value="Vaccinia Virus protein VP39"/>
    <property type="match status" value="1"/>
</dbReference>
<name>A0A540R521_9CORY</name>
<dbReference type="GO" id="GO:0032259">
    <property type="term" value="P:methylation"/>
    <property type="evidence" value="ECO:0007669"/>
    <property type="project" value="UniProtKB-KW"/>
</dbReference>
<keyword evidence="2" id="KW-1185">Reference proteome</keyword>
<dbReference type="AlphaFoldDB" id="A0A540R521"/>
<protein>
    <submittedName>
        <fullName evidence="1">Class I SAM-dependent methyltransferase</fullName>
    </submittedName>
</protein>
<dbReference type="EMBL" id="VHIR01000019">
    <property type="protein sequence ID" value="TQE42747.1"/>
    <property type="molecule type" value="Genomic_DNA"/>
</dbReference>
<sequence>MEARYLESEQLWSGNPNSTLVDYAGTLKPGTALDIGCGEGADLAWLAAHGWDAEGIDFAPTAVARTRAHGLTARVADFAELGGTTYDLVSVHYGGIPATAEAVSLLESLVAPGGTLLFVHHEMESDEVAMPEWLAEQLTQLEVVELSRRERHVTHGAGAMHHSDVILVARRHS</sequence>
<keyword evidence="1" id="KW-0489">Methyltransferase</keyword>
<reference evidence="1 2" key="1">
    <citation type="submission" date="2019-06" db="EMBL/GenBank/DDBJ databases">
        <title>Draft genome of C. phoceense Strain 272.</title>
        <authorList>
            <person name="Pacheco L.G.C."/>
            <person name="Barberis C.M."/>
            <person name="Almuzara M.N."/>
            <person name="Traglia G.M."/>
            <person name="Santos C.S."/>
            <person name="Rocha D.J.P.G."/>
            <person name="Aguiar E.R.G.R."/>
            <person name="Vay C.A."/>
        </authorList>
    </citation>
    <scope>NUCLEOTIDE SEQUENCE [LARGE SCALE GENOMIC DNA]</scope>
    <source>
        <strain evidence="1 2">272</strain>
    </source>
</reference>
<dbReference type="CDD" id="cd02440">
    <property type="entry name" value="AdoMet_MTases"/>
    <property type="match status" value="1"/>
</dbReference>
<dbReference type="SUPFAM" id="SSF53335">
    <property type="entry name" value="S-adenosyl-L-methionine-dependent methyltransferases"/>
    <property type="match status" value="1"/>
</dbReference>
<gene>
    <name evidence="1" type="ORF">EJK80_11170</name>
</gene>
<dbReference type="InterPro" id="IPR029063">
    <property type="entry name" value="SAM-dependent_MTases_sf"/>
</dbReference>
<dbReference type="GO" id="GO:0008168">
    <property type="term" value="F:methyltransferase activity"/>
    <property type="evidence" value="ECO:0007669"/>
    <property type="project" value="UniProtKB-KW"/>
</dbReference>